<dbReference type="PROSITE" id="PS00236">
    <property type="entry name" value="NEUROTR_ION_CHANNEL"/>
    <property type="match status" value="1"/>
</dbReference>
<keyword evidence="3" id="KW-0407">Ion channel</keyword>
<dbReference type="Pfam" id="PF02931">
    <property type="entry name" value="Neur_chan_LBD"/>
    <property type="match status" value="1"/>
</dbReference>
<dbReference type="PANTHER" id="PTHR18945">
    <property type="entry name" value="NEUROTRANSMITTER GATED ION CHANNEL"/>
    <property type="match status" value="1"/>
</dbReference>
<sequence>MAPTKCPFTPTRWSHMTAASSGCPPPSTRSACRIEVRHFPFDQQNCTLKFRSWTYDRTETDLVLRSDVASLDDFTPLSGEWDIVALPGWRNENPHDHNDVDTTYDFIIWRKPLFYTINLIIPAC</sequence>
<dbReference type="SUPFAM" id="SSF63712">
    <property type="entry name" value="Nicotinic receptor ligand binding domain-like"/>
    <property type="match status" value="1"/>
</dbReference>
<comment type="caution">
    <text evidence="5">The sequence shown here is derived from an EMBL/GenBank/DDBJ whole genome shotgun (WGS) entry which is preliminary data.</text>
</comment>
<protein>
    <recommendedName>
        <fullName evidence="4">Neurotransmitter-gated ion-channel ligand-binding domain-containing protein</fullName>
    </recommendedName>
</protein>
<dbReference type="EMBL" id="BEZZ01001899">
    <property type="protein sequence ID" value="GCC20690.1"/>
    <property type="molecule type" value="Genomic_DNA"/>
</dbReference>
<dbReference type="OrthoDB" id="5975154at2759"/>
<dbReference type="Gene3D" id="2.70.170.10">
    <property type="entry name" value="Neurotransmitter-gated ion-channel ligand-binding domain"/>
    <property type="match status" value="1"/>
</dbReference>
<reference evidence="5 6" key="1">
    <citation type="journal article" date="2018" name="Nat. Ecol. Evol.">
        <title>Shark genomes provide insights into elasmobranch evolution and the origin of vertebrates.</title>
        <authorList>
            <person name="Hara Y"/>
            <person name="Yamaguchi K"/>
            <person name="Onimaru K"/>
            <person name="Kadota M"/>
            <person name="Koyanagi M"/>
            <person name="Keeley SD"/>
            <person name="Tatsumi K"/>
            <person name="Tanaka K"/>
            <person name="Motone F"/>
            <person name="Kageyama Y"/>
            <person name="Nozu R"/>
            <person name="Adachi N"/>
            <person name="Nishimura O"/>
            <person name="Nakagawa R"/>
            <person name="Tanegashima C"/>
            <person name="Kiyatake I"/>
            <person name="Matsumoto R"/>
            <person name="Murakumo K"/>
            <person name="Nishida K"/>
            <person name="Terakita A"/>
            <person name="Kuratani S"/>
            <person name="Sato K"/>
            <person name="Hyodo S Kuraku.S."/>
        </authorList>
    </citation>
    <scope>NUCLEOTIDE SEQUENCE [LARGE SCALE GENOMIC DNA]</scope>
</reference>
<dbReference type="GO" id="GO:0005230">
    <property type="term" value="F:extracellular ligand-gated monoatomic ion channel activity"/>
    <property type="evidence" value="ECO:0007669"/>
    <property type="project" value="InterPro"/>
</dbReference>
<dbReference type="PROSITE" id="PS51257">
    <property type="entry name" value="PROKAR_LIPOPROTEIN"/>
    <property type="match status" value="1"/>
</dbReference>
<dbReference type="GO" id="GO:0004888">
    <property type="term" value="F:transmembrane signaling receptor activity"/>
    <property type="evidence" value="ECO:0007669"/>
    <property type="project" value="InterPro"/>
</dbReference>
<evidence type="ECO:0000259" key="4">
    <source>
        <dbReference type="Pfam" id="PF02931"/>
    </source>
</evidence>
<keyword evidence="2" id="KW-0472">Membrane</keyword>
<evidence type="ECO:0000313" key="6">
    <source>
        <dbReference type="Proteomes" id="UP000287033"/>
    </source>
</evidence>
<dbReference type="STRING" id="137246.A0A401RRE8"/>
<evidence type="ECO:0000256" key="2">
    <source>
        <dbReference type="ARBA" id="ARBA00023136"/>
    </source>
</evidence>
<evidence type="ECO:0000313" key="5">
    <source>
        <dbReference type="EMBL" id="GCC20690.1"/>
    </source>
</evidence>
<keyword evidence="6" id="KW-1185">Reference proteome</keyword>
<accession>A0A401RRE8</accession>
<keyword evidence="3" id="KW-0406">Ion transport</keyword>
<gene>
    <name evidence="5" type="ORF">chiPu_0019257</name>
</gene>
<dbReference type="InterPro" id="IPR036734">
    <property type="entry name" value="Neur_chan_lig-bd_sf"/>
</dbReference>
<dbReference type="Proteomes" id="UP000287033">
    <property type="component" value="Unassembled WGS sequence"/>
</dbReference>
<evidence type="ECO:0000256" key="1">
    <source>
        <dbReference type="ARBA" id="ARBA00004141"/>
    </source>
</evidence>
<comment type="similarity">
    <text evidence="3">Belongs to the ligand-gated ion channel (TC 1.A.9) family.</text>
</comment>
<organism evidence="5 6">
    <name type="scientific">Chiloscyllium punctatum</name>
    <name type="common">Brownbanded bambooshark</name>
    <name type="synonym">Hemiscyllium punctatum</name>
    <dbReference type="NCBI Taxonomy" id="137246"/>
    <lineage>
        <taxon>Eukaryota</taxon>
        <taxon>Metazoa</taxon>
        <taxon>Chordata</taxon>
        <taxon>Craniata</taxon>
        <taxon>Vertebrata</taxon>
        <taxon>Chondrichthyes</taxon>
        <taxon>Elasmobranchii</taxon>
        <taxon>Galeomorphii</taxon>
        <taxon>Galeoidea</taxon>
        <taxon>Orectolobiformes</taxon>
        <taxon>Hemiscylliidae</taxon>
        <taxon>Chiloscyllium</taxon>
    </lineage>
</organism>
<dbReference type="PRINTS" id="PR00252">
    <property type="entry name" value="NRIONCHANNEL"/>
</dbReference>
<dbReference type="InterPro" id="IPR018000">
    <property type="entry name" value="Neurotransmitter_ion_chnl_CS"/>
</dbReference>
<dbReference type="GO" id="GO:0016020">
    <property type="term" value="C:membrane"/>
    <property type="evidence" value="ECO:0007669"/>
    <property type="project" value="UniProtKB-SubCell"/>
</dbReference>
<dbReference type="InterPro" id="IPR006201">
    <property type="entry name" value="Neur_channel"/>
</dbReference>
<dbReference type="InterPro" id="IPR006202">
    <property type="entry name" value="Neur_chan_lig-bd"/>
</dbReference>
<dbReference type="AlphaFoldDB" id="A0A401RRE8"/>
<proteinExistence type="inferred from homology"/>
<comment type="subcellular location">
    <subcellularLocation>
        <location evidence="1">Membrane</location>
        <topology evidence="1">Multi-pass membrane protein</topology>
    </subcellularLocation>
</comment>
<evidence type="ECO:0000256" key="3">
    <source>
        <dbReference type="RuleBase" id="RU000687"/>
    </source>
</evidence>
<keyword evidence="3" id="KW-0813">Transport</keyword>
<name>A0A401RRE8_CHIPU</name>
<feature type="domain" description="Neurotransmitter-gated ion-channel ligand-binding" evidence="4">
    <location>
        <begin position="24"/>
        <end position="112"/>
    </location>
</feature>